<evidence type="ECO:0000313" key="2">
    <source>
        <dbReference type="Proteomes" id="UP001500665"/>
    </source>
</evidence>
<protein>
    <submittedName>
        <fullName evidence="1">DUF5319 domain-containing protein</fullName>
    </submittedName>
</protein>
<keyword evidence="2" id="KW-1185">Reference proteome</keyword>
<evidence type="ECO:0000313" key="1">
    <source>
        <dbReference type="EMBL" id="GAA0959632.1"/>
    </source>
</evidence>
<dbReference type="Proteomes" id="UP001500665">
    <property type="component" value="Unassembled WGS sequence"/>
</dbReference>
<organism evidence="1 2">
    <name type="scientific">Actinocorallia libanotica</name>
    <dbReference type="NCBI Taxonomy" id="46162"/>
    <lineage>
        <taxon>Bacteria</taxon>
        <taxon>Bacillati</taxon>
        <taxon>Actinomycetota</taxon>
        <taxon>Actinomycetes</taxon>
        <taxon>Streptosporangiales</taxon>
        <taxon>Thermomonosporaceae</taxon>
        <taxon>Actinocorallia</taxon>
    </lineage>
</organism>
<sequence length="131" mass="14552">MHDETPLDPFAGDPDDPAAALGELEEIAPLSPAEREDVLADLTDLEVFRTLLEPLGVRGLTVECEDCGKTHYIDWELLRGNLRHLLEEGQPRVHEPALNPDPVDYVTWEYARGYVDGVIDSEEGRESGGRS</sequence>
<dbReference type="InterPro" id="IPR035165">
    <property type="entry name" value="DUF5319"/>
</dbReference>
<name>A0ABN1RLU0_9ACTN</name>
<dbReference type="RefSeq" id="WP_106403412.1">
    <property type="nucleotide sequence ID" value="NZ_BAAAHH010000022.1"/>
</dbReference>
<reference evidence="1 2" key="1">
    <citation type="journal article" date="2019" name="Int. J. Syst. Evol. Microbiol.">
        <title>The Global Catalogue of Microorganisms (GCM) 10K type strain sequencing project: providing services to taxonomists for standard genome sequencing and annotation.</title>
        <authorList>
            <consortium name="The Broad Institute Genomics Platform"/>
            <consortium name="The Broad Institute Genome Sequencing Center for Infectious Disease"/>
            <person name="Wu L."/>
            <person name="Ma J."/>
        </authorList>
    </citation>
    <scope>NUCLEOTIDE SEQUENCE [LARGE SCALE GENOMIC DNA]</scope>
    <source>
        <strain evidence="1 2">JCM 10696</strain>
    </source>
</reference>
<comment type="caution">
    <text evidence="1">The sequence shown here is derived from an EMBL/GenBank/DDBJ whole genome shotgun (WGS) entry which is preliminary data.</text>
</comment>
<dbReference type="EMBL" id="BAAAHH010000022">
    <property type="protein sequence ID" value="GAA0959632.1"/>
    <property type="molecule type" value="Genomic_DNA"/>
</dbReference>
<gene>
    <name evidence="1" type="ORF">GCM10009550_49680</name>
</gene>
<proteinExistence type="predicted"/>
<accession>A0ABN1RLU0</accession>
<dbReference type="Pfam" id="PF17252">
    <property type="entry name" value="DUF5319"/>
    <property type="match status" value="1"/>
</dbReference>